<reference evidence="2" key="1">
    <citation type="submission" date="2023-03" db="EMBL/GenBank/DDBJ databases">
        <title>Amycolatopsis taiwanensis NBRC 103393.</title>
        <authorList>
            <person name="Ichikawa N."/>
            <person name="Sato H."/>
            <person name="Tonouchi N."/>
        </authorList>
    </citation>
    <scope>NUCLEOTIDE SEQUENCE</scope>
    <source>
        <strain evidence="2">NBRC 103393</strain>
    </source>
</reference>
<gene>
    <name evidence="2" type="ORF">Atai01_80570</name>
</gene>
<evidence type="ECO:0000256" key="1">
    <source>
        <dbReference type="SAM" id="Phobius"/>
    </source>
</evidence>
<organism evidence="2 3">
    <name type="scientific">Amycolatopsis taiwanensis</name>
    <dbReference type="NCBI Taxonomy" id="342230"/>
    <lineage>
        <taxon>Bacteria</taxon>
        <taxon>Bacillati</taxon>
        <taxon>Actinomycetota</taxon>
        <taxon>Actinomycetes</taxon>
        <taxon>Pseudonocardiales</taxon>
        <taxon>Pseudonocardiaceae</taxon>
        <taxon>Amycolatopsis</taxon>
    </lineage>
</organism>
<evidence type="ECO:0000313" key="3">
    <source>
        <dbReference type="Proteomes" id="UP001165136"/>
    </source>
</evidence>
<keyword evidence="1" id="KW-0472">Membrane</keyword>
<protein>
    <recommendedName>
        <fullName evidence="4">Membrane-associated oxidoreductase</fullName>
    </recommendedName>
</protein>
<sequence>MARMTVDDLNESERELVLAVLAGRFLDFSKERFSDETGETGETGEKPEIRGELLRRIMLGRFEWPGEVAADPRGIRLRGAHLVGGLDLAEIESSLPLWLLDCTADQPVRFTGAKLSTVDLSGLVAPRLVADEVTIERSLTLRAARLGDGSHLAVHLGGARIGGLVNFSGAHLVNTVGAALQASNLRTGGGVFLNRGFRAEGTGEGGVVRLPGAVIGTMLNLSGATIRSPDGPALVADYLQTGSNVMLSDGFLAEGSRDSGTVRLIGARIGGQLVCDGGQARAAEPGELSLNLIQVRVAGELVLPASFPVGPIEVTGLTYRGEPQHATLTEWLDMLAHRTTRYTSQPYFHLAAVQAGAGHERNARMIHIARHRDLLRRGDLGLRGRVWHRITGLTAGYGYRPGRALGWLVGTLALSVVLTFVSGALGLLGGCSLVEQAGLALNAATPLVKIGEARCTVDPGRGLGQAFIALGWVLQVLAWAFLTLFVAGFTGLMRRSP</sequence>
<comment type="caution">
    <text evidence="2">The sequence shown here is derived from an EMBL/GenBank/DDBJ whole genome shotgun (WGS) entry which is preliminary data.</text>
</comment>
<evidence type="ECO:0008006" key="4">
    <source>
        <dbReference type="Google" id="ProtNLM"/>
    </source>
</evidence>
<keyword evidence="3" id="KW-1185">Reference proteome</keyword>
<proteinExistence type="predicted"/>
<dbReference type="EMBL" id="BSTI01000036">
    <property type="protein sequence ID" value="GLY71438.1"/>
    <property type="molecule type" value="Genomic_DNA"/>
</dbReference>
<dbReference type="Proteomes" id="UP001165136">
    <property type="component" value="Unassembled WGS sequence"/>
</dbReference>
<feature type="transmembrane region" description="Helical" evidence="1">
    <location>
        <begin position="466"/>
        <end position="492"/>
    </location>
</feature>
<keyword evidence="1" id="KW-0812">Transmembrane</keyword>
<keyword evidence="1" id="KW-1133">Transmembrane helix</keyword>
<dbReference type="AlphaFoldDB" id="A0A9W6VH17"/>
<accession>A0A9W6VH17</accession>
<name>A0A9W6VH17_9PSEU</name>
<feature type="transmembrane region" description="Helical" evidence="1">
    <location>
        <begin position="405"/>
        <end position="428"/>
    </location>
</feature>
<evidence type="ECO:0000313" key="2">
    <source>
        <dbReference type="EMBL" id="GLY71438.1"/>
    </source>
</evidence>